<evidence type="ECO:0000256" key="8">
    <source>
        <dbReference type="ARBA" id="ARBA00022833"/>
    </source>
</evidence>
<reference evidence="15 16" key="1">
    <citation type="submission" date="2023-02" db="EMBL/GenBank/DDBJ databases">
        <authorList>
            <person name="Maleckis M."/>
        </authorList>
    </citation>
    <scope>NUCLEOTIDE SEQUENCE [LARGE SCALE GENOMIC DNA]</scope>
    <source>
        <strain evidence="15 16">P8-A2</strain>
    </source>
</reference>
<keyword evidence="4" id="KW-0645">Protease</keyword>
<dbReference type="EC" id="3.4.24.-" evidence="15"/>
<dbReference type="EMBL" id="JARAKF010000001">
    <property type="protein sequence ID" value="MDU8995247.1"/>
    <property type="molecule type" value="Genomic_DNA"/>
</dbReference>
<evidence type="ECO:0000256" key="1">
    <source>
        <dbReference type="ARBA" id="ARBA00001947"/>
    </source>
</evidence>
<keyword evidence="16" id="KW-1185">Reference proteome</keyword>
<comment type="cofactor">
    <cofactor evidence="1">
        <name>Zn(2+)</name>
        <dbReference type="ChEBI" id="CHEBI:29105"/>
    </cofactor>
</comment>
<comment type="subcellular location">
    <subcellularLocation>
        <location evidence="2">Cell membrane</location>
        <topology evidence="2">Multi-pass membrane protein</topology>
    </subcellularLocation>
</comment>
<proteinExistence type="predicted"/>
<evidence type="ECO:0000256" key="2">
    <source>
        <dbReference type="ARBA" id="ARBA00004651"/>
    </source>
</evidence>
<keyword evidence="7 15" id="KW-0378">Hydrolase</keyword>
<feature type="region of interest" description="Disordered" evidence="12">
    <location>
        <begin position="1"/>
        <end position="165"/>
    </location>
</feature>
<feature type="transmembrane region" description="Helical" evidence="13">
    <location>
        <begin position="353"/>
        <end position="377"/>
    </location>
</feature>
<keyword evidence="3" id="KW-1003">Cell membrane</keyword>
<feature type="compositionally biased region" description="Low complexity" evidence="12">
    <location>
        <begin position="121"/>
        <end position="138"/>
    </location>
</feature>
<dbReference type="GO" id="GO:0008237">
    <property type="term" value="F:metallopeptidase activity"/>
    <property type="evidence" value="ECO:0007669"/>
    <property type="project" value="UniProtKB-KW"/>
</dbReference>
<keyword evidence="5 13" id="KW-0812">Transmembrane</keyword>
<accession>A0ABU3UMV3</accession>
<dbReference type="PANTHER" id="PTHR43221">
    <property type="entry name" value="PROTEASE HTPX"/>
    <property type="match status" value="1"/>
</dbReference>
<dbReference type="InterPro" id="IPR001915">
    <property type="entry name" value="Peptidase_M48"/>
</dbReference>
<feature type="compositionally biased region" description="Low complexity" evidence="12">
    <location>
        <begin position="98"/>
        <end position="113"/>
    </location>
</feature>
<evidence type="ECO:0000256" key="7">
    <source>
        <dbReference type="ARBA" id="ARBA00022801"/>
    </source>
</evidence>
<evidence type="ECO:0000256" key="3">
    <source>
        <dbReference type="ARBA" id="ARBA00022475"/>
    </source>
</evidence>
<dbReference type="Proteomes" id="UP001257627">
    <property type="component" value="Unassembled WGS sequence"/>
</dbReference>
<feature type="domain" description="Peptidase M48" evidence="14">
    <location>
        <begin position="254"/>
        <end position="471"/>
    </location>
</feature>
<comment type="caution">
    <text evidence="15">The sequence shown here is derived from an EMBL/GenBank/DDBJ whole genome shotgun (WGS) entry which is preliminary data.</text>
</comment>
<feature type="transmembrane region" description="Helical" evidence="13">
    <location>
        <begin position="197"/>
        <end position="225"/>
    </location>
</feature>
<feature type="compositionally biased region" description="Pro residues" evidence="12">
    <location>
        <begin position="139"/>
        <end position="159"/>
    </location>
</feature>
<evidence type="ECO:0000256" key="10">
    <source>
        <dbReference type="ARBA" id="ARBA00023049"/>
    </source>
</evidence>
<sequence length="478" mass="49757">MSYPPDPAAQEPGPVYPDPPYPGTPAPPYPGSAVPAPPYPGSAVPSPPYPGSAVPSPPYPGSAASAPPYPGSAAPPPPYPGSATPPPYPETPAPPSYPGGAPQYPGAGAAPSYPAAPPAYPGATPTYPSGPQPTATAPPYIPPQTPPAAPTPAAPPEAPAPDDLDYRHAGSRIHVAAHQRGADATAIGQLAVQVPGFLVSLAVVASFAVGILGTAIGWLVILAWLASGALVFHRPTELAFARHVMKLRAPLAEERARLEPIWREVTARAGIEAHTYELMVENSTDLNAVAAAGHVVGVTTYALNEIPSSNLAAVLAHELGHHTGGHAWTGLLGYWYSLPGRIAWAFMRGIARIAIRVASVFSLAATGMVYLFIGMFVVGGFLAAWYITVPLVVAPYLLAYVGRQGELRADRQAADLGFAPQLAQVLHHFQAQEDAVKAQAAAQGRQLKEPGGLAKLLTTHPDNYTRLQALEPYLRLGR</sequence>
<feature type="compositionally biased region" description="Pro residues" evidence="12">
    <location>
        <begin position="67"/>
        <end position="97"/>
    </location>
</feature>
<evidence type="ECO:0000256" key="5">
    <source>
        <dbReference type="ARBA" id="ARBA00022692"/>
    </source>
</evidence>
<dbReference type="Pfam" id="PF01435">
    <property type="entry name" value="Peptidase_M48"/>
    <property type="match status" value="1"/>
</dbReference>
<keyword evidence="6" id="KW-0479">Metal-binding</keyword>
<name>A0ABU3UMV3_9ACTN</name>
<evidence type="ECO:0000256" key="13">
    <source>
        <dbReference type="SAM" id="Phobius"/>
    </source>
</evidence>
<evidence type="ECO:0000256" key="12">
    <source>
        <dbReference type="SAM" id="MobiDB-lite"/>
    </source>
</evidence>
<feature type="compositionally biased region" description="Pro residues" evidence="12">
    <location>
        <begin position="14"/>
        <end position="60"/>
    </location>
</feature>
<evidence type="ECO:0000256" key="4">
    <source>
        <dbReference type="ARBA" id="ARBA00022670"/>
    </source>
</evidence>
<keyword evidence="9 13" id="KW-1133">Transmembrane helix</keyword>
<gene>
    <name evidence="15" type="ORF">PU648_23390</name>
</gene>
<evidence type="ECO:0000256" key="9">
    <source>
        <dbReference type="ARBA" id="ARBA00022989"/>
    </source>
</evidence>
<evidence type="ECO:0000313" key="15">
    <source>
        <dbReference type="EMBL" id="MDU8995247.1"/>
    </source>
</evidence>
<protein>
    <submittedName>
        <fullName evidence="15">M48 family metalloprotease</fullName>
        <ecNumber evidence="15">3.4.24.-</ecNumber>
    </submittedName>
</protein>
<dbReference type="InterPro" id="IPR050083">
    <property type="entry name" value="HtpX_protease"/>
</dbReference>
<keyword evidence="11 13" id="KW-0472">Membrane</keyword>
<evidence type="ECO:0000256" key="11">
    <source>
        <dbReference type="ARBA" id="ARBA00023136"/>
    </source>
</evidence>
<dbReference type="RefSeq" id="WP_316733119.1">
    <property type="nucleotide sequence ID" value="NZ_JARAKF010000001.1"/>
</dbReference>
<keyword evidence="10 15" id="KW-0482">Metalloprotease</keyword>
<organism evidence="15 16">
    <name type="scientific">Streptomyces mirabilis</name>
    <dbReference type="NCBI Taxonomy" id="68239"/>
    <lineage>
        <taxon>Bacteria</taxon>
        <taxon>Bacillati</taxon>
        <taxon>Actinomycetota</taxon>
        <taxon>Actinomycetes</taxon>
        <taxon>Kitasatosporales</taxon>
        <taxon>Streptomycetaceae</taxon>
        <taxon>Streptomyces</taxon>
    </lineage>
</organism>
<dbReference type="PANTHER" id="PTHR43221:SF1">
    <property type="entry name" value="PROTEASE HTPX"/>
    <property type="match status" value="1"/>
</dbReference>
<evidence type="ECO:0000259" key="14">
    <source>
        <dbReference type="Pfam" id="PF01435"/>
    </source>
</evidence>
<keyword evidence="8" id="KW-0862">Zinc</keyword>
<dbReference type="Gene3D" id="3.30.2010.10">
    <property type="entry name" value="Metalloproteases ('zincins'), catalytic domain"/>
    <property type="match status" value="1"/>
</dbReference>
<evidence type="ECO:0000256" key="6">
    <source>
        <dbReference type="ARBA" id="ARBA00022723"/>
    </source>
</evidence>
<feature type="transmembrane region" description="Helical" evidence="13">
    <location>
        <begin position="383"/>
        <end position="402"/>
    </location>
</feature>
<evidence type="ECO:0000313" key="16">
    <source>
        <dbReference type="Proteomes" id="UP001257627"/>
    </source>
</evidence>